<dbReference type="InterPro" id="IPR009620">
    <property type="entry name" value="UPF0236"/>
</dbReference>
<evidence type="ECO:0000313" key="2">
    <source>
        <dbReference type="EMBL" id="MFC4718339.1"/>
    </source>
</evidence>
<evidence type="ECO:0000313" key="3">
    <source>
        <dbReference type="Proteomes" id="UP001595969"/>
    </source>
</evidence>
<dbReference type="RefSeq" id="WP_379962449.1">
    <property type="nucleotide sequence ID" value="NZ_JBHSGS010000007.1"/>
</dbReference>
<name>A0ABV9MTF6_9ENTE</name>
<accession>A0ABV9MTF6</accession>
<reference evidence="3" key="1">
    <citation type="journal article" date="2019" name="Int. J. Syst. Evol. Microbiol.">
        <title>The Global Catalogue of Microorganisms (GCM) 10K type strain sequencing project: providing services to taxonomists for standard genome sequencing and annotation.</title>
        <authorList>
            <consortium name="The Broad Institute Genomics Platform"/>
            <consortium name="The Broad Institute Genome Sequencing Center for Infectious Disease"/>
            <person name="Wu L."/>
            <person name="Ma J."/>
        </authorList>
    </citation>
    <scope>NUCLEOTIDE SEQUENCE [LARGE SCALE GENOMIC DNA]</scope>
    <source>
        <strain evidence="3">CGMCC 1.19032</strain>
    </source>
</reference>
<protein>
    <submittedName>
        <fullName evidence="2">ISLre2 family transposase</fullName>
    </submittedName>
</protein>
<organism evidence="2 3">
    <name type="scientific">Enterococcus lemanii</name>
    <dbReference type="NCBI Taxonomy" id="1159752"/>
    <lineage>
        <taxon>Bacteria</taxon>
        <taxon>Bacillati</taxon>
        <taxon>Bacillota</taxon>
        <taxon>Bacilli</taxon>
        <taxon>Lactobacillales</taxon>
        <taxon>Enterococcaceae</taxon>
        <taxon>Enterococcus</taxon>
    </lineage>
</organism>
<sequence length="301" mass="35331">MKEKGYQIEKKVPRTIVTTYGEVSTNRRRYIKSDATPVYPLDEAMGWQKYGRYSLLLVRNLSEFATKVSYRTGELAIRLFAPFTIRHQKLNQLVTQAGKEFKKQQTSDERYIELKQAKRKPNVLYIEGDGFVFKGKNNKKLEGHRFQVSEGSQEIGKNRKQLIHAKDFVSLDRQTALKELTAYLGNTYHLSETIVISNSDGGSGYEKAVFEELAGVCQRHEFFIDAYHVNRKIKERLSWKKELQKPLMDAIWKKYDYDNVQTIMDTAESCLIDECNTFKNQEHVRKLRNYLEHHWEALRPF</sequence>
<dbReference type="Pfam" id="PF06782">
    <property type="entry name" value="UPF0236"/>
    <property type="match status" value="1"/>
</dbReference>
<comment type="similarity">
    <text evidence="1">Belongs to the UPF0236 family.</text>
</comment>
<gene>
    <name evidence="2" type="ORF">ACFO5I_01075</name>
</gene>
<dbReference type="NCBIfam" id="NF033529">
    <property type="entry name" value="transpos_ISLre2"/>
    <property type="match status" value="1"/>
</dbReference>
<keyword evidence="3" id="KW-1185">Reference proteome</keyword>
<dbReference type="Proteomes" id="UP001595969">
    <property type="component" value="Unassembled WGS sequence"/>
</dbReference>
<proteinExistence type="inferred from homology"/>
<comment type="caution">
    <text evidence="2">The sequence shown here is derived from an EMBL/GenBank/DDBJ whole genome shotgun (WGS) entry which is preliminary data.</text>
</comment>
<dbReference type="EMBL" id="JBHSGS010000007">
    <property type="protein sequence ID" value="MFC4718339.1"/>
    <property type="molecule type" value="Genomic_DNA"/>
</dbReference>
<evidence type="ECO:0000256" key="1">
    <source>
        <dbReference type="ARBA" id="ARBA00006539"/>
    </source>
</evidence>